<feature type="compositionally biased region" description="Polar residues" evidence="7">
    <location>
        <begin position="212"/>
        <end position="222"/>
    </location>
</feature>
<dbReference type="GO" id="GO:0003677">
    <property type="term" value="F:DNA binding"/>
    <property type="evidence" value="ECO:0007669"/>
    <property type="project" value="InterPro"/>
</dbReference>
<reference evidence="9 10" key="1">
    <citation type="submission" date="2018-04" db="EMBL/GenBank/DDBJ databases">
        <authorList>
            <person name="Zhang X."/>
            <person name="Yuan J."/>
            <person name="Li F."/>
            <person name="Xiang J."/>
        </authorList>
    </citation>
    <scope>NUCLEOTIDE SEQUENCE [LARGE SCALE GENOMIC DNA]</scope>
    <source>
        <tissue evidence="9">Muscle</tissue>
    </source>
</reference>
<feature type="compositionally biased region" description="Basic and acidic residues" evidence="7">
    <location>
        <begin position="88"/>
        <end position="97"/>
    </location>
</feature>
<dbReference type="AlphaFoldDB" id="A0A423SCC1"/>
<dbReference type="PROSITE" id="PS00028">
    <property type="entry name" value="ZINC_FINGER_C2H2_1"/>
    <property type="match status" value="2"/>
</dbReference>
<feature type="compositionally biased region" description="Pro residues" evidence="7">
    <location>
        <begin position="181"/>
        <end position="191"/>
    </location>
</feature>
<evidence type="ECO:0000256" key="7">
    <source>
        <dbReference type="SAM" id="MobiDB-lite"/>
    </source>
</evidence>
<protein>
    <recommendedName>
        <fullName evidence="8">BED-type domain-containing protein</fullName>
    </recommendedName>
</protein>
<comment type="caution">
    <text evidence="9">The sequence shown here is derived from an EMBL/GenBank/DDBJ whole genome shotgun (WGS) entry which is preliminary data.</text>
</comment>
<keyword evidence="3 6" id="KW-0863">Zinc-finger</keyword>
<evidence type="ECO:0000256" key="3">
    <source>
        <dbReference type="ARBA" id="ARBA00022771"/>
    </source>
</evidence>
<dbReference type="PANTHER" id="PTHR23215">
    <property type="entry name" value="ZINC FINGER PROTEIN 207"/>
    <property type="match status" value="1"/>
</dbReference>
<dbReference type="STRING" id="6689.A0A423SCC1"/>
<name>A0A423SCC1_PENVA</name>
<evidence type="ECO:0000313" key="9">
    <source>
        <dbReference type="EMBL" id="ROT61851.1"/>
    </source>
</evidence>
<dbReference type="InterPro" id="IPR003656">
    <property type="entry name" value="Znf_BED"/>
</dbReference>
<feature type="region of interest" description="Disordered" evidence="7">
    <location>
        <begin position="180"/>
        <end position="261"/>
    </location>
</feature>
<feature type="domain" description="BED-type" evidence="8">
    <location>
        <begin position="6"/>
        <end position="65"/>
    </location>
</feature>
<keyword evidence="5" id="KW-0539">Nucleus</keyword>
<accession>A0A423SCC1</accession>
<evidence type="ECO:0000313" key="10">
    <source>
        <dbReference type="Proteomes" id="UP000283509"/>
    </source>
</evidence>
<evidence type="ECO:0000256" key="2">
    <source>
        <dbReference type="ARBA" id="ARBA00022723"/>
    </source>
</evidence>
<feature type="compositionally biased region" description="Low complexity" evidence="7">
    <location>
        <begin position="324"/>
        <end position="340"/>
    </location>
</feature>
<evidence type="ECO:0000256" key="6">
    <source>
        <dbReference type="PROSITE-ProRule" id="PRU00027"/>
    </source>
</evidence>
<feature type="compositionally biased region" description="Pro residues" evidence="7">
    <location>
        <begin position="124"/>
        <end position="142"/>
    </location>
</feature>
<keyword evidence="10" id="KW-1185">Reference proteome</keyword>
<evidence type="ECO:0000259" key="8">
    <source>
        <dbReference type="PROSITE" id="PS50808"/>
    </source>
</evidence>
<keyword evidence="2" id="KW-0479">Metal-binding</keyword>
<evidence type="ECO:0000256" key="5">
    <source>
        <dbReference type="ARBA" id="ARBA00023242"/>
    </source>
</evidence>
<feature type="region of interest" description="Disordered" evidence="7">
    <location>
        <begin position="86"/>
        <end position="146"/>
    </location>
</feature>
<dbReference type="SMART" id="SM00355">
    <property type="entry name" value="ZnF_C2H2"/>
    <property type="match status" value="2"/>
</dbReference>
<organism evidence="9 10">
    <name type="scientific">Penaeus vannamei</name>
    <name type="common">Whiteleg shrimp</name>
    <name type="synonym">Litopenaeus vannamei</name>
    <dbReference type="NCBI Taxonomy" id="6689"/>
    <lineage>
        <taxon>Eukaryota</taxon>
        <taxon>Metazoa</taxon>
        <taxon>Ecdysozoa</taxon>
        <taxon>Arthropoda</taxon>
        <taxon>Crustacea</taxon>
        <taxon>Multicrustacea</taxon>
        <taxon>Malacostraca</taxon>
        <taxon>Eumalacostraca</taxon>
        <taxon>Eucarida</taxon>
        <taxon>Decapoda</taxon>
        <taxon>Dendrobranchiata</taxon>
        <taxon>Penaeoidea</taxon>
        <taxon>Penaeidae</taxon>
        <taxon>Penaeus</taxon>
    </lineage>
</organism>
<dbReference type="GO" id="GO:0008270">
    <property type="term" value="F:zinc ion binding"/>
    <property type="evidence" value="ECO:0007669"/>
    <property type="project" value="UniProtKB-KW"/>
</dbReference>
<comment type="subcellular location">
    <subcellularLocation>
        <location evidence="1">Nucleus</location>
    </subcellularLocation>
</comment>
<dbReference type="OrthoDB" id="1306014at2759"/>
<proteinExistence type="predicted"/>
<dbReference type="PANTHER" id="PTHR23215:SF0">
    <property type="entry name" value="BUB3-INTERACTING AND GLEBS MOTIF-CONTAINING PROTEIN ZNF207"/>
    <property type="match status" value="1"/>
</dbReference>
<dbReference type="PROSITE" id="PS50808">
    <property type="entry name" value="ZF_BED"/>
    <property type="match status" value="1"/>
</dbReference>
<dbReference type="EMBL" id="QCYY01003969">
    <property type="protein sequence ID" value="ROT61851.1"/>
    <property type="molecule type" value="Genomic_DNA"/>
</dbReference>
<keyword evidence="4" id="KW-0862">Zinc</keyword>
<feature type="region of interest" description="Disordered" evidence="7">
    <location>
        <begin position="323"/>
        <end position="358"/>
    </location>
</feature>
<dbReference type="GO" id="GO:0005634">
    <property type="term" value="C:nucleus"/>
    <property type="evidence" value="ECO:0007669"/>
    <property type="project" value="UniProtKB-SubCell"/>
</dbReference>
<gene>
    <name evidence="9" type="ORF">C7M84_020315</name>
</gene>
<dbReference type="InterPro" id="IPR013087">
    <property type="entry name" value="Znf_C2H2_type"/>
</dbReference>
<evidence type="ECO:0000256" key="1">
    <source>
        <dbReference type="ARBA" id="ARBA00004123"/>
    </source>
</evidence>
<dbReference type="Proteomes" id="UP000283509">
    <property type="component" value="Unassembled WGS sequence"/>
</dbReference>
<reference evidence="9 10" key="2">
    <citation type="submission" date="2019-01" db="EMBL/GenBank/DDBJ databases">
        <title>The decoding of complex shrimp genome reveals the adaptation for benthos swimmer, frequently molting mechanism and breeding impact on genome.</title>
        <authorList>
            <person name="Sun Y."/>
            <person name="Gao Y."/>
            <person name="Yu Y."/>
        </authorList>
    </citation>
    <scope>NUCLEOTIDE SEQUENCE [LARGE SCALE GENOMIC DNA]</scope>
    <source>
        <tissue evidence="9">Muscle</tissue>
    </source>
</reference>
<dbReference type="CDD" id="cd20908">
    <property type="entry name" value="SUF4-like"/>
    <property type="match status" value="1"/>
</dbReference>
<feature type="compositionally biased region" description="Polar residues" evidence="7">
    <location>
        <begin position="233"/>
        <end position="252"/>
    </location>
</feature>
<sequence length="511" mass="54684">MGRKKKKQTKPWCWYCNREFDDEKILIQHQKAKHFKCHICHKKLYTGPGLSIHCMQVHKETIDKVPNALPNRNNIEIEIYGMEGIPEEDVKEHERQRAGRTGSGGKRQDEDDDDDSQSSLPGQSNPPPPNMPPQGPPGPMAPMGPMMGPGGPMMPMMGHMGPMSHMPPYMSGPGMMGPMGPMGPMPPPGAPPANSAPNTSQPPSKPLFPSAAQHTTTANSQIGPVKPAFPAYSQANGQSAPNSQVSSGNTGIQEKESKKPALITTVSANSRIIHPEEDISLVCGGRCNLKLFSRVGTDPVSRAYPLLLVQAPCQMLEEKRAGMPRYQQAPRASPQRARAPAPAPPPQRVESPPVSTAPSRLSQLVPACLDHFYPPAMCLDTQEERRMKMARYSQANAAAAAMAMGGMINHHTGVRPTHPGVVVEAPPIVSSIGPTMVTTMSPMVPAGHMAIPVSLPTIMRPNMQPIMTAQPMVTAAVPALPAMPTAMPPLPIGGMRPPIGLPQGKNSSANS</sequence>
<evidence type="ECO:0000256" key="4">
    <source>
        <dbReference type="ARBA" id="ARBA00022833"/>
    </source>
</evidence>